<evidence type="ECO:0000313" key="3">
    <source>
        <dbReference type="Proteomes" id="UP000030651"/>
    </source>
</evidence>
<gene>
    <name evidence="2" type="ORF">PFICI_11476</name>
</gene>
<reference evidence="3" key="1">
    <citation type="journal article" date="2015" name="BMC Genomics">
        <title>Genomic and transcriptomic analysis of the endophytic fungus Pestalotiopsis fici reveals its lifestyle and high potential for synthesis of natural products.</title>
        <authorList>
            <person name="Wang X."/>
            <person name="Zhang X."/>
            <person name="Liu L."/>
            <person name="Xiang M."/>
            <person name="Wang W."/>
            <person name="Sun X."/>
            <person name="Che Y."/>
            <person name="Guo L."/>
            <person name="Liu G."/>
            <person name="Guo L."/>
            <person name="Wang C."/>
            <person name="Yin W.B."/>
            <person name="Stadler M."/>
            <person name="Zhang X."/>
            <person name="Liu X."/>
        </authorList>
    </citation>
    <scope>NUCLEOTIDE SEQUENCE [LARGE SCALE GENOMIC DNA]</scope>
    <source>
        <strain evidence="3">W106-1 / CGMCC3.15140</strain>
    </source>
</reference>
<dbReference type="HOGENOM" id="CLU_1750345_0_0_1"/>
<dbReference type="PANTHER" id="PTHR22677">
    <property type="entry name" value="ANKYRIN REPEAT DOMAIN-CONTAINING PROTEIN 60"/>
    <property type="match status" value="1"/>
</dbReference>
<dbReference type="EMBL" id="KI912117">
    <property type="protein sequence ID" value="ETS76089.1"/>
    <property type="molecule type" value="Genomic_DNA"/>
</dbReference>
<dbReference type="GeneID" id="19276489"/>
<feature type="repeat" description="ANK" evidence="1">
    <location>
        <begin position="20"/>
        <end position="52"/>
    </location>
</feature>
<keyword evidence="3" id="KW-1185">Reference proteome</keyword>
<dbReference type="KEGG" id="pfy:PFICI_11476"/>
<dbReference type="OrthoDB" id="4656297at2759"/>
<dbReference type="PROSITE" id="PS50297">
    <property type="entry name" value="ANK_REP_REGION"/>
    <property type="match status" value="1"/>
</dbReference>
<keyword evidence="1" id="KW-0040">ANK repeat</keyword>
<dbReference type="Pfam" id="PF12796">
    <property type="entry name" value="Ank_2"/>
    <property type="match status" value="1"/>
</dbReference>
<dbReference type="SUPFAM" id="SSF48403">
    <property type="entry name" value="Ankyrin repeat"/>
    <property type="match status" value="1"/>
</dbReference>
<dbReference type="InterPro" id="IPR036770">
    <property type="entry name" value="Ankyrin_rpt-contain_sf"/>
</dbReference>
<evidence type="ECO:0000256" key="1">
    <source>
        <dbReference type="PROSITE-ProRule" id="PRU00023"/>
    </source>
</evidence>
<dbReference type="RefSeq" id="XP_007838248.1">
    <property type="nucleotide sequence ID" value="XM_007840057.1"/>
</dbReference>
<evidence type="ECO:0000313" key="2">
    <source>
        <dbReference type="EMBL" id="ETS76089.1"/>
    </source>
</evidence>
<name>W3WQK6_PESFW</name>
<protein>
    <submittedName>
        <fullName evidence="2">Uncharacterized protein</fullName>
    </submittedName>
</protein>
<sequence length="149" mass="16652">MAEIDNDRASLVIDLQHSDTGMTALQRTAESGQDSCIRLLLENGEDFTLLDNSGRTALFIAQQEWSRGAIQHSASHILELVIERDLESAICDDDLKATCAMHDNVDLLERLKQHGADFGGRDSHGWTSLELARAFQQTEVVRFLERQDA</sequence>
<dbReference type="Gene3D" id="1.25.40.20">
    <property type="entry name" value="Ankyrin repeat-containing domain"/>
    <property type="match status" value="2"/>
</dbReference>
<dbReference type="PROSITE" id="PS50088">
    <property type="entry name" value="ANK_REPEAT"/>
    <property type="match status" value="1"/>
</dbReference>
<dbReference type="InParanoid" id="W3WQK6"/>
<dbReference type="Proteomes" id="UP000030651">
    <property type="component" value="Unassembled WGS sequence"/>
</dbReference>
<accession>W3WQK6</accession>
<dbReference type="InterPro" id="IPR039323">
    <property type="entry name" value="ANKRD_45/46/60"/>
</dbReference>
<dbReference type="AlphaFoldDB" id="W3WQK6"/>
<organism evidence="2 3">
    <name type="scientific">Pestalotiopsis fici (strain W106-1 / CGMCC3.15140)</name>
    <dbReference type="NCBI Taxonomy" id="1229662"/>
    <lineage>
        <taxon>Eukaryota</taxon>
        <taxon>Fungi</taxon>
        <taxon>Dikarya</taxon>
        <taxon>Ascomycota</taxon>
        <taxon>Pezizomycotina</taxon>
        <taxon>Sordariomycetes</taxon>
        <taxon>Xylariomycetidae</taxon>
        <taxon>Amphisphaeriales</taxon>
        <taxon>Sporocadaceae</taxon>
        <taxon>Pestalotiopsis</taxon>
    </lineage>
</organism>
<dbReference type="PANTHER" id="PTHR22677:SF4">
    <property type="entry name" value="USHER SYNDROME TYPE-1G PROTEIN-LIKE PROTEIN"/>
    <property type="match status" value="1"/>
</dbReference>
<dbReference type="InterPro" id="IPR002110">
    <property type="entry name" value="Ankyrin_rpt"/>
</dbReference>
<proteinExistence type="predicted"/>